<dbReference type="AlphaFoldDB" id="A0AAU8CMH7"/>
<protein>
    <submittedName>
        <fullName evidence="2">Uncharacterized protein</fullName>
    </submittedName>
</protein>
<keyword evidence="1" id="KW-0732">Signal</keyword>
<reference evidence="2" key="1">
    <citation type="submission" date="2024-06" db="EMBL/GenBank/DDBJ databases">
        <title>Mesorhizobium karijinii sp. nov., a symbiont of the iconic Swainsona formosa from arid Australia.</title>
        <authorList>
            <person name="Hill Y.J."/>
            <person name="Watkin E.L.J."/>
            <person name="O'Hara G.W."/>
            <person name="Terpolilli J."/>
            <person name="Tye M.L."/>
            <person name="Kohlmeier M.G."/>
        </authorList>
    </citation>
    <scope>NUCLEOTIDE SEQUENCE</scope>
    <source>
        <strain evidence="2">WSM2240</strain>
    </source>
</reference>
<dbReference type="RefSeq" id="WP_353644342.1">
    <property type="nucleotide sequence ID" value="NZ_CP159253.1"/>
</dbReference>
<organism evidence="2">
    <name type="scientific">Mesorhizobium sp. WSM2240</name>
    <dbReference type="NCBI Taxonomy" id="3228851"/>
    <lineage>
        <taxon>Bacteria</taxon>
        <taxon>Pseudomonadati</taxon>
        <taxon>Pseudomonadota</taxon>
        <taxon>Alphaproteobacteria</taxon>
        <taxon>Hyphomicrobiales</taxon>
        <taxon>Phyllobacteriaceae</taxon>
        <taxon>Mesorhizobium</taxon>
    </lineage>
</organism>
<accession>A0AAU8CMH7</accession>
<dbReference type="EMBL" id="CP159253">
    <property type="protein sequence ID" value="XCG48122.1"/>
    <property type="molecule type" value="Genomic_DNA"/>
</dbReference>
<proteinExistence type="predicted"/>
<evidence type="ECO:0000313" key="2">
    <source>
        <dbReference type="EMBL" id="XCG48122.1"/>
    </source>
</evidence>
<evidence type="ECO:0000256" key="1">
    <source>
        <dbReference type="SAM" id="SignalP"/>
    </source>
</evidence>
<name>A0AAU8CMH7_9HYPH</name>
<gene>
    <name evidence="2" type="ORF">ABVK50_23210</name>
</gene>
<sequence length="201" mass="21848">MKAIMFGLVFFSLCHNAWAGEISSVYTELDSEEDCTTFAAAGEGEGDWSNLVCTGYSGYPIIIYSADLRESVFYGFPPAGDLAPAWESFAAFNSAGPKIEWRIEMDGDRAQPFATIHRWFISNDPDDAEKKTEVLVVAKVGQIAEREGCAVGLVVATGNPKANETARKIADEQARDFACGADERVLVSGDVPMPEFSRADQ</sequence>
<feature type="signal peptide" evidence="1">
    <location>
        <begin position="1"/>
        <end position="19"/>
    </location>
</feature>
<feature type="chain" id="PRO_5043504565" evidence="1">
    <location>
        <begin position="20"/>
        <end position="201"/>
    </location>
</feature>